<gene>
    <name evidence="3" type="ORF">FNK824_LOCUS11723</name>
    <name evidence="4" type="ORF">OTI717_LOCUS37591</name>
    <name evidence="2" type="ORF">SEV965_LOCUS17117</name>
</gene>
<dbReference type="EMBL" id="CAJNOU010000967">
    <property type="protein sequence ID" value="CAF1125104.1"/>
    <property type="molecule type" value="Genomic_DNA"/>
</dbReference>
<keyword evidence="1" id="KW-0472">Membrane</keyword>
<proteinExistence type="predicted"/>
<evidence type="ECO:0000256" key="1">
    <source>
        <dbReference type="SAM" id="Phobius"/>
    </source>
</evidence>
<organism evidence="2 5">
    <name type="scientific">Rotaria sordida</name>
    <dbReference type="NCBI Taxonomy" id="392033"/>
    <lineage>
        <taxon>Eukaryota</taxon>
        <taxon>Metazoa</taxon>
        <taxon>Spiralia</taxon>
        <taxon>Gnathifera</taxon>
        <taxon>Rotifera</taxon>
        <taxon>Eurotatoria</taxon>
        <taxon>Bdelloidea</taxon>
        <taxon>Philodinida</taxon>
        <taxon>Philodinidae</taxon>
        <taxon>Rotaria</taxon>
    </lineage>
</organism>
<accession>A0A814QW65</accession>
<dbReference type="AlphaFoldDB" id="A0A814QW65"/>
<evidence type="ECO:0000313" key="4">
    <source>
        <dbReference type="EMBL" id="CAF4179114.1"/>
    </source>
</evidence>
<protein>
    <submittedName>
        <fullName evidence="2">Uncharacterized protein</fullName>
    </submittedName>
</protein>
<evidence type="ECO:0000313" key="5">
    <source>
        <dbReference type="Proteomes" id="UP000663889"/>
    </source>
</evidence>
<name>A0A814QW65_9BILA</name>
<dbReference type="Proteomes" id="UP000663874">
    <property type="component" value="Unassembled WGS sequence"/>
</dbReference>
<dbReference type="EMBL" id="CAJOAX010018170">
    <property type="protein sequence ID" value="CAF4179114.1"/>
    <property type="molecule type" value="Genomic_DNA"/>
</dbReference>
<sequence length="80" mass="8963">MLPSSLFLAEAFLNEQLAIICLIIPQSFTSATAYDIRGMPSATCKLSFLLYTGGVFVVSSFYLVDIDRYLQRCRSTVKQQ</sequence>
<feature type="transmembrane region" description="Helical" evidence="1">
    <location>
        <begin position="46"/>
        <end position="64"/>
    </location>
</feature>
<reference evidence="2" key="1">
    <citation type="submission" date="2021-02" db="EMBL/GenBank/DDBJ databases">
        <authorList>
            <person name="Nowell W R."/>
        </authorList>
    </citation>
    <scope>NUCLEOTIDE SEQUENCE</scope>
</reference>
<dbReference type="EMBL" id="CAJOBE010001414">
    <property type="protein sequence ID" value="CAF3741748.1"/>
    <property type="molecule type" value="Genomic_DNA"/>
</dbReference>
<evidence type="ECO:0000313" key="3">
    <source>
        <dbReference type="EMBL" id="CAF3741748.1"/>
    </source>
</evidence>
<comment type="caution">
    <text evidence="2">The sequence shown here is derived from an EMBL/GenBank/DDBJ whole genome shotgun (WGS) entry which is preliminary data.</text>
</comment>
<evidence type="ECO:0000313" key="2">
    <source>
        <dbReference type="EMBL" id="CAF1125104.1"/>
    </source>
</evidence>
<dbReference type="Proteomes" id="UP000663823">
    <property type="component" value="Unassembled WGS sequence"/>
</dbReference>
<keyword evidence="1" id="KW-1133">Transmembrane helix</keyword>
<dbReference type="Proteomes" id="UP000663889">
    <property type="component" value="Unassembled WGS sequence"/>
</dbReference>
<keyword evidence="1" id="KW-0812">Transmembrane</keyword>